<reference evidence="1 2" key="1">
    <citation type="submission" date="2010-01" db="EMBL/GenBank/DDBJ databases">
        <authorList>
            <person name="Weinstock G."/>
            <person name="Sodergren E."/>
            <person name="Clifton S."/>
            <person name="Fulton L."/>
            <person name="Fulton B."/>
            <person name="Courtney L."/>
            <person name="Fronick C."/>
            <person name="Harrison M."/>
            <person name="Strong C."/>
            <person name="Farmer C."/>
            <person name="Delahaunty K."/>
            <person name="Markovic C."/>
            <person name="Hall O."/>
            <person name="Minx P."/>
            <person name="Tomlinson C."/>
            <person name="Mitreva M."/>
            <person name="Nelson J."/>
            <person name="Hou S."/>
            <person name="Wollam A."/>
            <person name="Pepin K.H."/>
            <person name="Johnson M."/>
            <person name="Bhonagiri V."/>
            <person name="Nash W.E."/>
            <person name="Warren W."/>
            <person name="Chinwalla A."/>
            <person name="Mardis E.R."/>
            <person name="Wilson R.K."/>
        </authorList>
    </citation>
    <scope>NUCLEOTIDE SEQUENCE [LARGE SCALE GENOMIC DNA]</scope>
    <source>
        <strain evidence="1 2">DSM 13479</strain>
    </source>
</reference>
<dbReference type="AlphaFoldDB" id="D3AM14"/>
<name>D3AM14_9FIRM</name>
<dbReference type="Proteomes" id="UP000004968">
    <property type="component" value="Unassembled WGS sequence"/>
</dbReference>
<accession>D3AM14</accession>
<organism evidence="1 2">
    <name type="scientific">Hungatella hathewayi DSM 13479</name>
    <dbReference type="NCBI Taxonomy" id="566550"/>
    <lineage>
        <taxon>Bacteria</taxon>
        <taxon>Bacillati</taxon>
        <taxon>Bacillota</taxon>
        <taxon>Clostridia</taxon>
        <taxon>Lachnospirales</taxon>
        <taxon>Lachnospiraceae</taxon>
        <taxon>Hungatella</taxon>
    </lineage>
</organism>
<evidence type="ECO:0000313" key="2">
    <source>
        <dbReference type="Proteomes" id="UP000004968"/>
    </source>
</evidence>
<protein>
    <submittedName>
        <fullName evidence="1">Uncharacterized protein</fullName>
    </submittedName>
</protein>
<gene>
    <name evidence="1" type="ORF">CLOSTHATH_04663</name>
</gene>
<dbReference type="EMBL" id="ACIO01000432">
    <property type="protein sequence ID" value="EFC97148.1"/>
    <property type="molecule type" value="Genomic_DNA"/>
</dbReference>
<comment type="caution">
    <text evidence="1">The sequence shown here is derived from an EMBL/GenBank/DDBJ whole genome shotgun (WGS) entry which is preliminary data.</text>
</comment>
<evidence type="ECO:0000313" key="1">
    <source>
        <dbReference type="EMBL" id="EFC97148.1"/>
    </source>
</evidence>
<proteinExistence type="predicted"/>
<sequence length="43" mass="4832">MEGYIRVPFYSSSTNFLLLSNGSGKRAVLFCRISQSHGISYFP</sequence>
<dbReference type="HOGENOM" id="CLU_3234602_0_0_9"/>